<organism evidence="4 5">
    <name type="scientific">Deinococcus metallilatus</name>
    <dbReference type="NCBI Taxonomy" id="1211322"/>
    <lineage>
        <taxon>Bacteria</taxon>
        <taxon>Thermotogati</taxon>
        <taxon>Deinococcota</taxon>
        <taxon>Deinococci</taxon>
        <taxon>Deinococcales</taxon>
        <taxon>Deinococcaceae</taxon>
        <taxon>Deinococcus</taxon>
    </lineage>
</organism>
<dbReference type="CDD" id="cd01949">
    <property type="entry name" value="GGDEF"/>
    <property type="match status" value="1"/>
</dbReference>
<dbReference type="EMBL" id="JACHFV010000008">
    <property type="protein sequence ID" value="MBB5295790.1"/>
    <property type="molecule type" value="Genomic_DNA"/>
</dbReference>
<dbReference type="InterPro" id="IPR043128">
    <property type="entry name" value="Rev_trsase/Diguanyl_cyclase"/>
</dbReference>
<dbReference type="InterPro" id="IPR029787">
    <property type="entry name" value="Nucleotide_cyclase"/>
</dbReference>
<dbReference type="SUPFAM" id="SSF141868">
    <property type="entry name" value="EAL domain-like"/>
    <property type="match status" value="1"/>
</dbReference>
<feature type="transmembrane region" description="Helical" evidence="1">
    <location>
        <begin position="59"/>
        <end position="77"/>
    </location>
</feature>
<evidence type="ECO:0000259" key="3">
    <source>
        <dbReference type="PROSITE" id="PS50887"/>
    </source>
</evidence>
<gene>
    <name evidence="4" type="ORF">HNQ10_002629</name>
</gene>
<dbReference type="PANTHER" id="PTHR44757">
    <property type="entry name" value="DIGUANYLATE CYCLASE DGCP"/>
    <property type="match status" value="1"/>
</dbReference>
<feature type="transmembrane region" description="Helical" evidence="1">
    <location>
        <begin position="29"/>
        <end position="47"/>
    </location>
</feature>
<dbReference type="Gene3D" id="3.30.70.270">
    <property type="match status" value="1"/>
</dbReference>
<feature type="transmembrane region" description="Helical" evidence="1">
    <location>
        <begin position="170"/>
        <end position="196"/>
    </location>
</feature>
<proteinExistence type="predicted"/>
<dbReference type="InterPro" id="IPR001633">
    <property type="entry name" value="EAL_dom"/>
</dbReference>
<dbReference type="SUPFAM" id="SSF55073">
    <property type="entry name" value="Nucleotide cyclase"/>
    <property type="match status" value="1"/>
</dbReference>
<dbReference type="Pfam" id="PF00990">
    <property type="entry name" value="GGDEF"/>
    <property type="match status" value="1"/>
</dbReference>
<feature type="domain" description="GGDEF" evidence="3">
    <location>
        <begin position="244"/>
        <end position="376"/>
    </location>
</feature>
<sequence length="643" mass="70960">MTRFRWREQLERAATAHPVSGEDGWRRSLLVALPFAILAFVLGAILDPLSGQRTRLDEVAYPLLALGLTAFELTLLLRRDRTSLVVFGIITASSTYFLTKFVYVLFLVPPGTSMQAEMTETFFWVPALYVLSFFVPDVRSGRTVAYVFFGTTLLLSAAYVVTSWGPHLNYGVVFALSQYNLANLTLLALTGAFIGFKERVVRAEARAETMQHLAFTDLLTELPNRLQFNQSLERALEEAAHSNRRLAVLFVDVDGFKLINDTLGHEAGDELLGVLAERFRTFGTGGAMTARISGDEFVVVLSDLGREEAVRAARMLLRQLCAPLVLRGAVMNITASVGISVFPEDGQDAGTLLRHADVAMYQVKSTGKNGVRPYTPDVDAEVERRKLLERDLQNALGYGEFHLEYQGVYDLCDGRLVKVEALLRWRHPQLGLVSPAQFIPLAESSGAIVPIGTWVLREACAQLRRWHQRTGQVFRLAVNVAPLQVAQPDFVNMVEAALADAGVPADQLELELTEGAVLGNFGAVQQTLCALQRLGVTLAIDDFGTGYSSLSYLRDLPISTIKIDRSFVRDLGSPRRTPQYALALIEAILTIAQTLDLEVVAEGIETHAQLAMVRALGCQLGQGFYFARPMPPHELEAHIQPVR</sequence>
<dbReference type="Pfam" id="PF00563">
    <property type="entry name" value="EAL"/>
    <property type="match status" value="1"/>
</dbReference>
<feature type="transmembrane region" description="Helical" evidence="1">
    <location>
        <begin position="121"/>
        <end position="138"/>
    </location>
</feature>
<dbReference type="Gene3D" id="3.20.20.450">
    <property type="entry name" value="EAL domain"/>
    <property type="match status" value="1"/>
</dbReference>
<dbReference type="InterPro" id="IPR000160">
    <property type="entry name" value="GGDEF_dom"/>
</dbReference>
<dbReference type="SMART" id="SM00052">
    <property type="entry name" value="EAL"/>
    <property type="match status" value="1"/>
</dbReference>
<keyword evidence="1" id="KW-0812">Transmembrane</keyword>
<feature type="transmembrane region" description="Helical" evidence="1">
    <location>
        <begin position="84"/>
        <end position="109"/>
    </location>
</feature>
<dbReference type="CDD" id="cd01948">
    <property type="entry name" value="EAL"/>
    <property type="match status" value="1"/>
</dbReference>
<dbReference type="InterPro" id="IPR052155">
    <property type="entry name" value="Biofilm_reg_signaling"/>
</dbReference>
<protein>
    <submittedName>
        <fullName evidence="4">Diguanylate cyclase (GGDEF)-like protein</fullName>
    </submittedName>
</protein>
<dbReference type="Proteomes" id="UP000536909">
    <property type="component" value="Unassembled WGS sequence"/>
</dbReference>
<dbReference type="PROSITE" id="PS50887">
    <property type="entry name" value="GGDEF"/>
    <property type="match status" value="1"/>
</dbReference>
<dbReference type="InterPro" id="IPR035919">
    <property type="entry name" value="EAL_sf"/>
</dbReference>
<name>A0ABR6MV38_9DEIO</name>
<evidence type="ECO:0000313" key="4">
    <source>
        <dbReference type="EMBL" id="MBB5295790.1"/>
    </source>
</evidence>
<dbReference type="PROSITE" id="PS50883">
    <property type="entry name" value="EAL"/>
    <property type="match status" value="1"/>
</dbReference>
<accession>A0ABR6MV38</accession>
<keyword evidence="5" id="KW-1185">Reference proteome</keyword>
<dbReference type="NCBIfam" id="TIGR00254">
    <property type="entry name" value="GGDEF"/>
    <property type="match status" value="1"/>
</dbReference>
<dbReference type="PANTHER" id="PTHR44757:SF2">
    <property type="entry name" value="BIOFILM ARCHITECTURE MAINTENANCE PROTEIN MBAA"/>
    <property type="match status" value="1"/>
</dbReference>
<dbReference type="SMART" id="SM00267">
    <property type="entry name" value="GGDEF"/>
    <property type="match status" value="1"/>
</dbReference>
<keyword evidence="1" id="KW-0472">Membrane</keyword>
<reference evidence="4 5" key="1">
    <citation type="submission" date="2020-08" db="EMBL/GenBank/DDBJ databases">
        <title>Genomic Encyclopedia of Type Strains, Phase IV (KMG-IV): sequencing the most valuable type-strain genomes for metagenomic binning, comparative biology and taxonomic classification.</title>
        <authorList>
            <person name="Goeker M."/>
        </authorList>
    </citation>
    <scope>NUCLEOTIDE SEQUENCE [LARGE SCALE GENOMIC DNA]</scope>
    <source>
        <strain evidence="4 5">DSM 105434</strain>
    </source>
</reference>
<feature type="transmembrane region" description="Helical" evidence="1">
    <location>
        <begin position="145"/>
        <end position="164"/>
    </location>
</feature>
<keyword evidence="1" id="KW-1133">Transmembrane helix</keyword>
<evidence type="ECO:0000256" key="1">
    <source>
        <dbReference type="SAM" id="Phobius"/>
    </source>
</evidence>
<feature type="domain" description="EAL" evidence="2">
    <location>
        <begin position="385"/>
        <end position="643"/>
    </location>
</feature>
<comment type="caution">
    <text evidence="4">The sequence shown here is derived from an EMBL/GenBank/DDBJ whole genome shotgun (WGS) entry which is preliminary data.</text>
</comment>
<dbReference type="RefSeq" id="WP_146719838.1">
    <property type="nucleotide sequence ID" value="NZ_BSUI01000005.1"/>
</dbReference>
<evidence type="ECO:0000259" key="2">
    <source>
        <dbReference type="PROSITE" id="PS50883"/>
    </source>
</evidence>
<evidence type="ECO:0000313" key="5">
    <source>
        <dbReference type="Proteomes" id="UP000536909"/>
    </source>
</evidence>